<accession>A0ABU9BN35</accession>
<protein>
    <submittedName>
        <fullName evidence="2">Class I SAM-dependent methyltransferase</fullName>
        <ecNumber evidence="2">2.1.-.-</ecNumber>
    </submittedName>
</protein>
<dbReference type="EC" id="2.1.-.-" evidence="2"/>
<feature type="domain" description="Methyltransferase" evidence="1">
    <location>
        <begin position="24"/>
        <end position="106"/>
    </location>
</feature>
<keyword evidence="2" id="KW-0808">Transferase</keyword>
<sequence>MHDTSPPSDWLVRWAHVLPPAARVLDLACGRGRHTKWLAARGCRLTAVDRDAAAAEPLAHVAEVVIADIEGGPWPLPGRRFDAVIVTNYLWRPLWREIGEAVAPGGWLLYETFSAGHERIGRPSRPDFVLQPGELLRVSQTLGLDVVAYESGQLSEPVRIVQRVIARRPAPAPEAGAPPLFGSPPAGG</sequence>
<keyword evidence="2" id="KW-0489">Methyltransferase</keyword>
<dbReference type="Gene3D" id="3.40.50.150">
    <property type="entry name" value="Vaccinia Virus protein VP39"/>
    <property type="match status" value="1"/>
</dbReference>
<evidence type="ECO:0000259" key="1">
    <source>
        <dbReference type="Pfam" id="PF13649"/>
    </source>
</evidence>
<dbReference type="GO" id="GO:0008168">
    <property type="term" value="F:methyltransferase activity"/>
    <property type="evidence" value="ECO:0007669"/>
    <property type="project" value="UniProtKB-KW"/>
</dbReference>
<name>A0ABU9BN35_9BURK</name>
<gene>
    <name evidence="2" type="ORF">AACH06_11085</name>
</gene>
<dbReference type="GO" id="GO:0032259">
    <property type="term" value="P:methylation"/>
    <property type="evidence" value="ECO:0007669"/>
    <property type="project" value="UniProtKB-KW"/>
</dbReference>
<evidence type="ECO:0000313" key="2">
    <source>
        <dbReference type="EMBL" id="MEK8031362.1"/>
    </source>
</evidence>
<dbReference type="SUPFAM" id="SSF53335">
    <property type="entry name" value="S-adenosyl-L-methionine-dependent methyltransferases"/>
    <property type="match status" value="1"/>
</dbReference>
<dbReference type="RefSeq" id="WP_341425738.1">
    <property type="nucleotide sequence ID" value="NZ_JBBUTG010000005.1"/>
</dbReference>
<organism evidence="2 3">
    <name type="scientific">Ideonella lacteola</name>
    <dbReference type="NCBI Taxonomy" id="2984193"/>
    <lineage>
        <taxon>Bacteria</taxon>
        <taxon>Pseudomonadati</taxon>
        <taxon>Pseudomonadota</taxon>
        <taxon>Betaproteobacteria</taxon>
        <taxon>Burkholderiales</taxon>
        <taxon>Sphaerotilaceae</taxon>
        <taxon>Ideonella</taxon>
    </lineage>
</organism>
<keyword evidence="3" id="KW-1185">Reference proteome</keyword>
<evidence type="ECO:0000313" key="3">
    <source>
        <dbReference type="Proteomes" id="UP001371218"/>
    </source>
</evidence>
<comment type="caution">
    <text evidence="2">The sequence shown here is derived from an EMBL/GenBank/DDBJ whole genome shotgun (WGS) entry which is preliminary data.</text>
</comment>
<dbReference type="InterPro" id="IPR041698">
    <property type="entry name" value="Methyltransf_25"/>
</dbReference>
<dbReference type="Pfam" id="PF13649">
    <property type="entry name" value="Methyltransf_25"/>
    <property type="match status" value="1"/>
</dbReference>
<dbReference type="CDD" id="cd02440">
    <property type="entry name" value="AdoMet_MTases"/>
    <property type="match status" value="1"/>
</dbReference>
<reference evidence="2 3" key="1">
    <citation type="submission" date="2024-04" db="EMBL/GenBank/DDBJ databases">
        <title>Novel species of the genus Ideonella isolated from streams.</title>
        <authorList>
            <person name="Lu H."/>
        </authorList>
    </citation>
    <scope>NUCLEOTIDE SEQUENCE [LARGE SCALE GENOMIC DNA]</scope>
    <source>
        <strain evidence="2 3">DXS29W</strain>
    </source>
</reference>
<dbReference type="EMBL" id="JBBUTG010000005">
    <property type="protein sequence ID" value="MEK8031362.1"/>
    <property type="molecule type" value="Genomic_DNA"/>
</dbReference>
<dbReference type="Proteomes" id="UP001371218">
    <property type="component" value="Unassembled WGS sequence"/>
</dbReference>
<dbReference type="InterPro" id="IPR029063">
    <property type="entry name" value="SAM-dependent_MTases_sf"/>
</dbReference>
<proteinExistence type="predicted"/>